<proteinExistence type="predicted"/>
<dbReference type="Gene3D" id="2.40.30.10">
    <property type="entry name" value="Translation factors"/>
    <property type="match status" value="1"/>
</dbReference>
<dbReference type="InterPro" id="IPR039261">
    <property type="entry name" value="FNR_nucleotide-bd"/>
</dbReference>
<feature type="transmembrane region" description="Helical" evidence="1">
    <location>
        <begin position="167"/>
        <end position="187"/>
    </location>
</feature>
<dbReference type="InterPro" id="IPR050415">
    <property type="entry name" value="MRET"/>
</dbReference>
<dbReference type="Gene3D" id="3.40.50.80">
    <property type="entry name" value="Nucleotide-binding domain of ferredoxin-NADP reductase (FNR) module"/>
    <property type="match status" value="1"/>
</dbReference>
<keyword evidence="1" id="KW-0472">Membrane</keyword>
<organism evidence="3 4">
    <name type="scientific">Candidatus Staskawiczbacteria bacterium RIFCSPHIGHO2_02_FULL_34_9</name>
    <dbReference type="NCBI Taxonomy" id="1802206"/>
    <lineage>
        <taxon>Bacteria</taxon>
        <taxon>Candidatus Staskawicziibacteriota</taxon>
    </lineage>
</organism>
<feature type="transmembrane region" description="Helical" evidence="1">
    <location>
        <begin position="193"/>
        <end position="213"/>
    </location>
</feature>
<dbReference type="PANTHER" id="PTHR47354">
    <property type="entry name" value="NADH OXIDOREDUCTASE HCR"/>
    <property type="match status" value="1"/>
</dbReference>
<feature type="transmembrane region" description="Helical" evidence="1">
    <location>
        <begin position="141"/>
        <end position="160"/>
    </location>
</feature>
<dbReference type="SUPFAM" id="SSF52343">
    <property type="entry name" value="Ferredoxin reductase-like, C-terminal NADP-linked domain"/>
    <property type="match status" value="1"/>
</dbReference>
<feature type="domain" description="FAD-binding FR-type" evidence="2">
    <location>
        <begin position="264"/>
        <end position="369"/>
    </location>
</feature>
<dbReference type="GO" id="GO:0016491">
    <property type="term" value="F:oxidoreductase activity"/>
    <property type="evidence" value="ECO:0007669"/>
    <property type="project" value="InterPro"/>
</dbReference>
<dbReference type="EMBL" id="MHOS01000019">
    <property type="protein sequence ID" value="OGZ68618.1"/>
    <property type="molecule type" value="Genomic_DNA"/>
</dbReference>
<protein>
    <recommendedName>
        <fullName evidence="2">FAD-binding FR-type domain-containing protein</fullName>
    </recommendedName>
</protein>
<dbReference type="SUPFAM" id="SSF63380">
    <property type="entry name" value="Riboflavin synthase domain-like"/>
    <property type="match status" value="1"/>
</dbReference>
<sequence>MFKFIDNFLNKITMYSITLYSLLFLWCVGLILNVFKVLHYNPVDFIITGVLIFSFCFLVNYIFSLIFKVPSNSESVYITALILALIISPSKPFNNLDFIFFASLISVASKYVFAINKKHIFNPAALGVFITSLMFDKYASWWTGTFYMAPFVLIVGFLIVRKLQREGLVLSFIITSVSLILINGIIYDKDILFLLKQLVIDSPLIFFATIMLTEPMTTPPKKNLRVMYGSMVGILFVPFFNIAGFYFSPELALLTGNIFSYLVSPKQKIILTLKEKIKSANNVYDFIFEPSKKFNFIPGQYMEWTLWHKVHDQRGIRRYFTVASSPTEKDVILGVKFYEKPSSYKKTMDSMKVGDKIIAGQLAGDFTLPKDKNKKLVFLAGGIGVTPFRSIIKYLLDKKEKREIVMYYSNKSFADIAYEDIFLEAEKELGIKTIHVLNDENGVPENFSFKKGPINMGMIKKDIPDYKERIFYISGPKAMVDSFKLALKELGVKKSNIKTDFFPGFT</sequence>
<feature type="transmembrane region" description="Helical" evidence="1">
    <location>
        <begin position="225"/>
        <end position="247"/>
    </location>
</feature>
<name>A0A1G2I3H8_9BACT</name>
<dbReference type="Proteomes" id="UP000176421">
    <property type="component" value="Unassembled WGS sequence"/>
</dbReference>
<reference evidence="3 4" key="1">
    <citation type="journal article" date="2016" name="Nat. Commun.">
        <title>Thousands of microbial genomes shed light on interconnected biogeochemical processes in an aquifer system.</title>
        <authorList>
            <person name="Anantharaman K."/>
            <person name="Brown C.T."/>
            <person name="Hug L.A."/>
            <person name="Sharon I."/>
            <person name="Castelle C.J."/>
            <person name="Probst A.J."/>
            <person name="Thomas B.C."/>
            <person name="Singh A."/>
            <person name="Wilkins M.J."/>
            <person name="Karaoz U."/>
            <person name="Brodie E.L."/>
            <person name="Williams K.H."/>
            <person name="Hubbard S.S."/>
            <person name="Banfield J.F."/>
        </authorList>
    </citation>
    <scope>NUCLEOTIDE SEQUENCE [LARGE SCALE GENOMIC DNA]</scope>
</reference>
<evidence type="ECO:0000256" key="1">
    <source>
        <dbReference type="SAM" id="Phobius"/>
    </source>
</evidence>
<dbReference type="STRING" id="1802206.A3D35_01180"/>
<evidence type="ECO:0000313" key="4">
    <source>
        <dbReference type="Proteomes" id="UP000176421"/>
    </source>
</evidence>
<dbReference type="PANTHER" id="PTHR47354:SF5">
    <property type="entry name" value="PROTEIN RFBI"/>
    <property type="match status" value="1"/>
</dbReference>
<dbReference type="PROSITE" id="PS51384">
    <property type="entry name" value="FAD_FR"/>
    <property type="match status" value="1"/>
</dbReference>
<gene>
    <name evidence="3" type="ORF">A3D35_01180</name>
</gene>
<dbReference type="CDD" id="cd00322">
    <property type="entry name" value="FNR_like"/>
    <property type="match status" value="1"/>
</dbReference>
<evidence type="ECO:0000259" key="2">
    <source>
        <dbReference type="PROSITE" id="PS51384"/>
    </source>
</evidence>
<feature type="transmembrane region" description="Helical" evidence="1">
    <location>
        <begin position="12"/>
        <end position="33"/>
    </location>
</feature>
<comment type="caution">
    <text evidence="3">The sequence shown here is derived from an EMBL/GenBank/DDBJ whole genome shotgun (WGS) entry which is preliminary data.</text>
</comment>
<dbReference type="AlphaFoldDB" id="A0A1G2I3H8"/>
<keyword evidence="1" id="KW-0812">Transmembrane</keyword>
<feature type="transmembrane region" description="Helical" evidence="1">
    <location>
        <begin position="45"/>
        <end position="67"/>
    </location>
</feature>
<accession>A0A1G2I3H8</accession>
<feature type="transmembrane region" description="Helical" evidence="1">
    <location>
        <begin position="96"/>
        <end position="113"/>
    </location>
</feature>
<evidence type="ECO:0000313" key="3">
    <source>
        <dbReference type="EMBL" id="OGZ68618.1"/>
    </source>
</evidence>
<keyword evidence="1" id="KW-1133">Transmembrane helix</keyword>
<dbReference type="InterPro" id="IPR017927">
    <property type="entry name" value="FAD-bd_FR_type"/>
</dbReference>
<dbReference type="Pfam" id="PF00175">
    <property type="entry name" value="NAD_binding_1"/>
    <property type="match status" value="1"/>
</dbReference>
<dbReference type="PRINTS" id="PR00410">
    <property type="entry name" value="PHEHYDRXLASE"/>
</dbReference>
<dbReference type="InterPro" id="IPR017938">
    <property type="entry name" value="Riboflavin_synthase-like_b-brl"/>
</dbReference>
<dbReference type="InterPro" id="IPR001433">
    <property type="entry name" value="OxRdtase_FAD/NAD-bd"/>
</dbReference>